<dbReference type="Proteomes" id="UP000077275">
    <property type="component" value="Unassembled WGS sequence"/>
</dbReference>
<dbReference type="InterPro" id="IPR011639">
    <property type="entry name" value="MethylTrfase_TaqI-like_dom"/>
</dbReference>
<dbReference type="InterPro" id="IPR050953">
    <property type="entry name" value="N4_N6_ade-DNA_methylase"/>
</dbReference>
<evidence type="ECO:0000256" key="2">
    <source>
        <dbReference type="ARBA" id="ARBA00022603"/>
    </source>
</evidence>
<organism evidence="7 8">
    <name type="scientific">Methanobrevibacter cuticularis</name>
    <dbReference type="NCBI Taxonomy" id="47311"/>
    <lineage>
        <taxon>Archaea</taxon>
        <taxon>Methanobacteriati</taxon>
        <taxon>Methanobacteriota</taxon>
        <taxon>Methanomada group</taxon>
        <taxon>Methanobacteria</taxon>
        <taxon>Methanobacteriales</taxon>
        <taxon>Methanobacteriaceae</taxon>
        <taxon>Methanobrevibacter</taxon>
    </lineage>
</organism>
<dbReference type="GO" id="GO:0006304">
    <property type="term" value="P:DNA modification"/>
    <property type="evidence" value="ECO:0007669"/>
    <property type="project" value="InterPro"/>
</dbReference>
<evidence type="ECO:0000313" key="7">
    <source>
        <dbReference type="EMBL" id="KZX16733.1"/>
    </source>
</evidence>
<comment type="caution">
    <text evidence="7">The sequence shown here is derived from an EMBL/GenBank/DDBJ whole genome shotgun (WGS) entry which is preliminary data.</text>
</comment>
<comment type="catalytic activity">
    <reaction evidence="5">
        <text>a 2'-deoxyadenosine in DNA + S-adenosyl-L-methionine = an N(6)-methyl-2'-deoxyadenosine in DNA + S-adenosyl-L-homocysteine + H(+)</text>
        <dbReference type="Rhea" id="RHEA:15197"/>
        <dbReference type="Rhea" id="RHEA-COMP:12418"/>
        <dbReference type="Rhea" id="RHEA-COMP:12419"/>
        <dbReference type="ChEBI" id="CHEBI:15378"/>
        <dbReference type="ChEBI" id="CHEBI:57856"/>
        <dbReference type="ChEBI" id="CHEBI:59789"/>
        <dbReference type="ChEBI" id="CHEBI:90615"/>
        <dbReference type="ChEBI" id="CHEBI:90616"/>
        <dbReference type="EC" id="2.1.1.72"/>
    </reaction>
</comment>
<dbReference type="REBASE" id="159265">
    <property type="entry name" value="Mcu11139ORF5970P"/>
</dbReference>
<evidence type="ECO:0000256" key="5">
    <source>
        <dbReference type="ARBA" id="ARBA00047942"/>
    </source>
</evidence>
<dbReference type="EMBL" id="LWMW01000087">
    <property type="protein sequence ID" value="KZX16733.1"/>
    <property type="molecule type" value="Genomic_DNA"/>
</dbReference>
<keyword evidence="2" id="KW-0489">Methyltransferase</keyword>
<dbReference type="STRING" id="47311.MBCUT_05970"/>
<dbReference type="InterPro" id="IPR029063">
    <property type="entry name" value="SAM-dependent_MTases_sf"/>
</dbReference>
<dbReference type="OrthoDB" id="70888at2157"/>
<dbReference type="GO" id="GO:0009007">
    <property type="term" value="F:site-specific DNA-methyltransferase (adenine-specific) activity"/>
    <property type="evidence" value="ECO:0007669"/>
    <property type="project" value="UniProtKB-EC"/>
</dbReference>
<dbReference type="InterPro" id="IPR002052">
    <property type="entry name" value="DNA_methylase_N6_adenine_CS"/>
</dbReference>
<dbReference type="PANTHER" id="PTHR33841">
    <property type="entry name" value="DNA METHYLTRANSFERASE YEEA-RELATED"/>
    <property type="match status" value="1"/>
</dbReference>
<keyword evidence="8" id="KW-1185">Reference proteome</keyword>
<reference evidence="7 8" key="1">
    <citation type="submission" date="2016-04" db="EMBL/GenBank/DDBJ databases">
        <title>Genome sequence of Methanobrevibacter cuticularis DSM 11139.</title>
        <authorList>
            <person name="Poehlein A."/>
            <person name="Seedorf H."/>
            <person name="Daniel R."/>
        </authorList>
    </citation>
    <scope>NUCLEOTIDE SEQUENCE [LARGE SCALE GENOMIC DNA]</scope>
    <source>
        <strain evidence="7 8">DSM 11139</strain>
    </source>
</reference>
<gene>
    <name evidence="7" type="ORF">MBCUT_05970</name>
</gene>
<dbReference type="GO" id="GO:0003676">
    <property type="term" value="F:nucleic acid binding"/>
    <property type="evidence" value="ECO:0007669"/>
    <property type="project" value="InterPro"/>
</dbReference>
<proteinExistence type="predicted"/>
<accession>A0A166EJS6</accession>
<dbReference type="PATRIC" id="fig|47311.3.peg.673"/>
<dbReference type="AlphaFoldDB" id="A0A166EJS6"/>
<dbReference type="GO" id="GO:0032259">
    <property type="term" value="P:methylation"/>
    <property type="evidence" value="ECO:0007669"/>
    <property type="project" value="UniProtKB-KW"/>
</dbReference>
<keyword evidence="7" id="KW-0378">Hydrolase</keyword>
<dbReference type="Pfam" id="PF07669">
    <property type="entry name" value="Eco57I"/>
    <property type="match status" value="1"/>
</dbReference>
<dbReference type="Gene3D" id="3.40.50.150">
    <property type="entry name" value="Vaccinia Virus protein VP39"/>
    <property type="match status" value="1"/>
</dbReference>
<feature type="domain" description="Type II methyltransferase M.TaqI-like" evidence="6">
    <location>
        <begin position="366"/>
        <end position="514"/>
    </location>
</feature>
<sequence length="981" mass="115561">MSISSLDNLLAKLGLSEENGICYKNDLIKDVPLRIKNSLEFIDYSAIFIFNNNPLIIFKEFDNHNQYTKQINDLLNDIWNLNEIPILFVIISNQIFIYNSKIFNEKESFLEKLNINDADLDKFNINNISSGNAWKEYEIKGKKVQDYLLDNLKQAQIKLKDDGLDIPIIHNLFGRLLFSRYLIDRNFKLKELYQDNNELKFSKLIKNKKKLYDFFKRLKNKFNGDLFPIIPFEERKVKQKHLNILFELFEGTDLEKNQKILGDIYNFKIIPVELISNIYEYFLTYERLNKENKQKEKKAYYTPLFLVDYILDETLDKHLSSNSSCKILDPSCGSGVFLVESLRRIIEKNRLNGKISSDKLISLVTENIYGIDKDSDAINISIFSIYLTILDYLSDEDIKNFRFPKLKYTNFFDDDFFNPTPNFNLNKLKPFDLIIGNPPWGSDNGYHLDWYKEKKIPVSNKQIAESFLAKSGELISTKSSIALIVSSKILYKKQSKFMNYFLENFKINKILEFSTLRKEIFSNAVGPGAIIFYEKFSKDDKDNIIEHISLKPNRLFYLLNSVVEQKFDTKHISQNFVINNNWIWKVLLYGNILDINLMKRLKSNQTLGEYINNKKIIDKNGILVGNTASEQKKSAEFLKKYNYLDLKKGMLQRYFIKKSNVKKWEDEFPELEFVERDRKDKNTPEKDPEILQPPYLLMKLSVNKHMQCISTLSEDKWAFKNSVFAIKGKKTDIDTLKKILGVINSKLFTYFALMDFSSLGIERDTFSKNELRSIPMVESKEIVKNVNKILKLNTENMNNVSEGFFEEKKTIQNVIDNQIFSLFSFGEIEEDLVDYAINISIPMTRDEKTKMNIFKEANKDTLEQYANIFIEHFKSYFNEENNEFFNVNIINNPQFSGMKFNVDEKKPEQMITYEENNDLINFLGNISLEEKKHLYKQRDIKGFDEDYFYVIKPNEFKNWHPAVARHDIIEFMEALTMKEEL</sequence>
<dbReference type="PRINTS" id="PR00507">
    <property type="entry name" value="N12N6MTFRASE"/>
</dbReference>
<evidence type="ECO:0000256" key="3">
    <source>
        <dbReference type="ARBA" id="ARBA00022679"/>
    </source>
</evidence>
<evidence type="ECO:0000256" key="4">
    <source>
        <dbReference type="ARBA" id="ARBA00022691"/>
    </source>
</evidence>
<dbReference type="EC" id="2.1.1.72" evidence="1"/>
<evidence type="ECO:0000259" key="6">
    <source>
        <dbReference type="Pfam" id="PF07669"/>
    </source>
</evidence>
<evidence type="ECO:0000256" key="1">
    <source>
        <dbReference type="ARBA" id="ARBA00011900"/>
    </source>
</evidence>
<dbReference type="RefSeq" id="WP_067258759.1">
    <property type="nucleotide sequence ID" value="NZ_LWMW01000087.1"/>
</dbReference>
<dbReference type="SUPFAM" id="SSF53335">
    <property type="entry name" value="S-adenosyl-L-methionine-dependent methyltransferases"/>
    <property type="match status" value="1"/>
</dbReference>
<dbReference type="PROSITE" id="PS00092">
    <property type="entry name" value="N6_MTASE"/>
    <property type="match status" value="1"/>
</dbReference>
<name>A0A166EJS6_9EURY</name>
<dbReference type="GO" id="GO:0016787">
    <property type="term" value="F:hydrolase activity"/>
    <property type="evidence" value="ECO:0007669"/>
    <property type="project" value="UniProtKB-KW"/>
</dbReference>
<keyword evidence="4" id="KW-0949">S-adenosyl-L-methionine</keyword>
<keyword evidence="3" id="KW-0808">Transferase</keyword>
<dbReference type="PANTHER" id="PTHR33841:SF1">
    <property type="entry name" value="DNA METHYLTRANSFERASE A"/>
    <property type="match status" value="1"/>
</dbReference>
<evidence type="ECO:0000313" key="8">
    <source>
        <dbReference type="Proteomes" id="UP000077275"/>
    </source>
</evidence>
<protein>
    <recommendedName>
        <fullName evidence="1">site-specific DNA-methyltransferase (adenine-specific)</fullName>
        <ecNumber evidence="1">2.1.1.72</ecNumber>
    </recommendedName>
</protein>